<dbReference type="InterPro" id="IPR020476">
    <property type="entry name" value="Nudix_hydrolase"/>
</dbReference>
<comment type="caution">
    <text evidence="6">The sequence shown here is derived from an EMBL/GenBank/DDBJ whole genome shotgun (WGS) entry which is preliminary data.</text>
</comment>
<dbReference type="InterPro" id="IPR015797">
    <property type="entry name" value="NUDIX_hydrolase-like_dom_sf"/>
</dbReference>
<dbReference type="GO" id="GO:0035529">
    <property type="term" value="F:NADH pyrophosphatase activity"/>
    <property type="evidence" value="ECO:0007669"/>
    <property type="project" value="TreeGrafter"/>
</dbReference>
<sequence>MAIHFSTLTLSILIMLVSSATVILAAEDMSIISYNEKHHSIGSESTVQRADDEVMALYESWLVEHKKVYNALGEKDKRFQIFKDNLRYIDEQNAMSGKSYKLGLTQFSDLTNEEYRKMYLGTKGDGARRLSNRQSDRYAPKVGDSLPDSVDWREKGVLVGVKNQGQCGKLTNIRYGIYLNTRSSMSCSATPAMAREKEMEQVDRILAAKEDDHGGVIVEMTNEPLDPSVFGSLLRASLSHWRQQGKKGVWIKLPIELVTLIEPAVKEGFYYHHAEPKYLMLVSWLPGTANTIPANATHRVGISAFVVNEKNEVLVVQEKSGRFRGTGVWKFPTGVVDEGEDISDAAVREVKEETGVDAKFVEILAFRQSHKSFFDKSDLFFVCMLQPLSFDIKKQDAEIEAAEWMPFEQYTAQPFVQGHDLLRNISDICSGKMEGRYTGFSSVPTVTSFSEKKTYLYMNNNDRATGHDDTNVTGN</sequence>
<dbReference type="PRINTS" id="PR01356">
    <property type="entry name" value="GFGPROTEIN"/>
</dbReference>
<dbReference type="PANTHER" id="PTHR13994:SF29">
    <property type="entry name" value="NUDIX HYDROLASE 2"/>
    <property type="match status" value="1"/>
</dbReference>
<reference evidence="7" key="1">
    <citation type="journal article" date="2023" name="Proc. Natl. Acad. Sci. U.S.A.">
        <title>Genomic and structural basis for evolution of tropane alkaloid biosynthesis.</title>
        <authorList>
            <person name="Wanga Y.-J."/>
            <person name="Taina T."/>
            <person name="Yua J.-Y."/>
            <person name="Lia J."/>
            <person name="Xua B."/>
            <person name="Chenc J."/>
            <person name="D'Auriad J.C."/>
            <person name="Huanga J.-P."/>
            <person name="Huanga S.-X."/>
        </authorList>
    </citation>
    <scope>NUCLEOTIDE SEQUENCE [LARGE SCALE GENOMIC DNA]</scope>
    <source>
        <strain evidence="7">cv. KIB-2019</strain>
    </source>
</reference>
<dbReference type="GO" id="GO:0051287">
    <property type="term" value="F:NAD binding"/>
    <property type="evidence" value="ECO:0007669"/>
    <property type="project" value="TreeGrafter"/>
</dbReference>
<dbReference type="Gene3D" id="3.40.630.30">
    <property type="match status" value="1"/>
</dbReference>
<dbReference type="SMART" id="SM00848">
    <property type="entry name" value="Inhibitor_I29"/>
    <property type="match status" value="1"/>
</dbReference>
<evidence type="ECO:0000313" key="6">
    <source>
        <dbReference type="EMBL" id="KAJ8566091.1"/>
    </source>
</evidence>
<dbReference type="PANTHER" id="PTHR13994">
    <property type="entry name" value="NUDIX HYDROLASE RELATED"/>
    <property type="match status" value="1"/>
</dbReference>
<dbReference type="Pfam" id="PF18290">
    <property type="entry name" value="Nudix_hydro"/>
    <property type="match status" value="1"/>
</dbReference>
<evidence type="ECO:0000256" key="3">
    <source>
        <dbReference type="ARBA" id="ARBA00022801"/>
    </source>
</evidence>
<dbReference type="SUPFAM" id="SSF55811">
    <property type="entry name" value="Nudix"/>
    <property type="match status" value="1"/>
</dbReference>
<dbReference type="AlphaFoldDB" id="A0A9Q1RPK5"/>
<dbReference type="PROSITE" id="PS00893">
    <property type="entry name" value="NUDIX_BOX"/>
    <property type="match status" value="1"/>
</dbReference>
<evidence type="ECO:0000256" key="2">
    <source>
        <dbReference type="ARBA" id="ARBA00022723"/>
    </source>
</evidence>
<keyword evidence="2" id="KW-0479">Metal-binding</keyword>
<dbReference type="CDD" id="cd04670">
    <property type="entry name" value="NUDIX_ASFGF2_Nudt6"/>
    <property type="match status" value="1"/>
</dbReference>
<dbReference type="Proteomes" id="UP001152561">
    <property type="component" value="Unassembled WGS sequence"/>
</dbReference>
<dbReference type="Pfam" id="PF08246">
    <property type="entry name" value="Inhibitor_I29"/>
    <property type="match status" value="1"/>
</dbReference>
<dbReference type="InterPro" id="IPR020084">
    <property type="entry name" value="NUDIX_hydrolase_CS"/>
</dbReference>
<dbReference type="InterPro" id="IPR000086">
    <property type="entry name" value="NUDIX_hydrolase_dom"/>
</dbReference>
<feature type="signal peptide" evidence="4">
    <location>
        <begin position="1"/>
        <end position="25"/>
    </location>
</feature>
<dbReference type="InterPro" id="IPR038765">
    <property type="entry name" value="Papain-like_cys_pep_sf"/>
</dbReference>
<dbReference type="OrthoDB" id="447842at2759"/>
<dbReference type="EMBL" id="JAJAGQ010000004">
    <property type="protein sequence ID" value="KAJ8566091.1"/>
    <property type="molecule type" value="Genomic_DNA"/>
</dbReference>
<dbReference type="Gene3D" id="3.90.79.10">
    <property type="entry name" value="Nucleoside Triphosphate Pyrophosphohydrolase"/>
    <property type="match status" value="1"/>
</dbReference>
<dbReference type="PRINTS" id="PR00502">
    <property type="entry name" value="NUDIXFAMILY"/>
</dbReference>
<evidence type="ECO:0000256" key="1">
    <source>
        <dbReference type="ARBA" id="ARBA00005582"/>
    </source>
</evidence>
<dbReference type="FunFam" id="3.40.630.30:FF:000016">
    <property type="entry name" value="nudix hydrolase 2"/>
    <property type="match status" value="1"/>
</dbReference>
<comment type="similarity">
    <text evidence="1">Belongs to the Nudix hydrolase family.</text>
</comment>
<protein>
    <recommendedName>
        <fullName evidence="5">Nudix hydrolase domain-containing protein</fullName>
    </recommendedName>
</protein>
<keyword evidence="4" id="KW-0732">Signal</keyword>
<proteinExistence type="inferred from homology"/>
<keyword evidence="3" id="KW-0378">Hydrolase</keyword>
<dbReference type="FunFam" id="3.90.79.10:FF:000015">
    <property type="entry name" value="Nudix hydrolase 8"/>
    <property type="match status" value="1"/>
</dbReference>
<dbReference type="InterPro" id="IPR013201">
    <property type="entry name" value="Prot_inhib_I29"/>
</dbReference>
<organism evidence="6 7">
    <name type="scientific">Anisodus acutangulus</name>
    <dbReference type="NCBI Taxonomy" id="402998"/>
    <lineage>
        <taxon>Eukaryota</taxon>
        <taxon>Viridiplantae</taxon>
        <taxon>Streptophyta</taxon>
        <taxon>Embryophyta</taxon>
        <taxon>Tracheophyta</taxon>
        <taxon>Spermatophyta</taxon>
        <taxon>Magnoliopsida</taxon>
        <taxon>eudicotyledons</taxon>
        <taxon>Gunneridae</taxon>
        <taxon>Pentapetalae</taxon>
        <taxon>asterids</taxon>
        <taxon>lamiids</taxon>
        <taxon>Solanales</taxon>
        <taxon>Solanaceae</taxon>
        <taxon>Solanoideae</taxon>
        <taxon>Hyoscyameae</taxon>
        <taxon>Anisodus</taxon>
    </lineage>
</organism>
<dbReference type="InterPro" id="IPR040618">
    <property type="entry name" value="Pre-Nudix"/>
</dbReference>
<accession>A0A9Q1RPK5</accession>
<dbReference type="Pfam" id="PF00293">
    <property type="entry name" value="NUDIX"/>
    <property type="match status" value="1"/>
</dbReference>
<keyword evidence="7" id="KW-1185">Reference proteome</keyword>
<dbReference type="PROSITE" id="PS51462">
    <property type="entry name" value="NUDIX"/>
    <property type="match status" value="1"/>
</dbReference>
<dbReference type="Gene3D" id="3.90.70.10">
    <property type="entry name" value="Cysteine proteinases"/>
    <property type="match status" value="1"/>
</dbReference>
<evidence type="ECO:0000259" key="5">
    <source>
        <dbReference type="PROSITE" id="PS51462"/>
    </source>
</evidence>
<name>A0A9Q1RPK5_9SOLA</name>
<dbReference type="InterPro" id="IPR003293">
    <property type="entry name" value="Nudix_hydrolase6-like"/>
</dbReference>
<feature type="domain" description="Nudix hydrolase" evidence="5">
    <location>
        <begin position="297"/>
        <end position="429"/>
    </location>
</feature>
<dbReference type="GO" id="GO:0046872">
    <property type="term" value="F:metal ion binding"/>
    <property type="evidence" value="ECO:0007669"/>
    <property type="project" value="UniProtKB-KW"/>
</dbReference>
<dbReference type="GO" id="GO:0047631">
    <property type="term" value="F:ADP-ribose diphosphatase activity"/>
    <property type="evidence" value="ECO:0007669"/>
    <property type="project" value="TreeGrafter"/>
</dbReference>
<dbReference type="SUPFAM" id="SSF54001">
    <property type="entry name" value="Cysteine proteinases"/>
    <property type="match status" value="1"/>
</dbReference>
<gene>
    <name evidence="6" type="ORF">K7X08_030568</name>
</gene>
<evidence type="ECO:0000256" key="4">
    <source>
        <dbReference type="SAM" id="SignalP"/>
    </source>
</evidence>
<evidence type="ECO:0000313" key="7">
    <source>
        <dbReference type="Proteomes" id="UP001152561"/>
    </source>
</evidence>
<feature type="chain" id="PRO_5040256583" description="Nudix hydrolase domain-containing protein" evidence="4">
    <location>
        <begin position="26"/>
        <end position="475"/>
    </location>
</feature>